<dbReference type="SUPFAM" id="SSF57567">
    <property type="entry name" value="Serine protease inhibitors"/>
    <property type="match status" value="1"/>
</dbReference>
<evidence type="ECO:0000259" key="5">
    <source>
        <dbReference type="Pfam" id="PF01826"/>
    </source>
</evidence>
<dbReference type="PANTHER" id="PTHR23259">
    <property type="entry name" value="RIDDLE"/>
    <property type="match status" value="1"/>
</dbReference>
<protein>
    <submittedName>
        <fullName evidence="6">Trypsin Inhibitor like cysteine rich domain protein</fullName>
    </submittedName>
</protein>
<reference evidence="6 7" key="1">
    <citation type="submission" date="2013-12" db="EMBL/GenBank/DDBJ databases">
        <title>Draft genome of the parsitic nematode Ancylostoma duodenale.</title>
        <authorList>
            <person name="Mitreva M."/>
        </authorList>
    </citation>
    <scope>NUCLEOTIDE SEQUENCE [LARGE SCALE GENOMIC DNA]</scope>
    <source>
        <strain evidence="6 7">Zhejiang</strain>
    </source>
</reference>
<dbReference type="GO" id="GO:0004867">
    <property type="term" value="F:serine-type endopeptidase inhibitor activity"/>
    <property type="evidence" value="ECO:0007669"/>
    <property type="project" value="UniProtKB-KW"/>
</dbReference>
<comment type="similarity">
    <text evidence="1">Belongs to the serine protease inhibitor-like (TIL domain-containing) family.</text>
</comment>
<dbReference type="Gene3D" id="2.10.25.10">
    <property type="entry name" value="Laminin"/>
    <property type="match status" value="1"/>
</dbReference>
<evidence type="ECO:0000256" key="4">
    <source>
        <dbReference type="ARBA" id="ARBA00023157"/>
    </source>
</evidence>
<dbReference type="Proteomes" id="UP000054047">
    <property type="component" value="Unassembled WGS sequence"/>
</dbReference>
<dbReference type="EMBL" id="KN789181">
    <property type="protein sequence ID" value="KIH43092.1"/>
    <property type="molecule type" value="Genomic_DNA"/>
</dbReference>
<dbReference type="InterPro" id="IPR051368">
    <property type="entry name" value="SerProtInhib-TIL_Domain"/>
</dbReference>
<feature type="domain" description="TIL" evidence="5">
    <location>
        <begin position="24"/>
        <end position="74"/>
    </location>
</feature>
<organism evidence="6 7">
    <name type="scientific">Ancylostoma duodenale</name>
    <dbReference type="NCBI Taxonomy" id="51022"/>
    <lineage>
        <taxon>Eukaryota</taxon>
        <taxon>Metazoa</taxon>
        <taxon>Ecdysozoa</taxon>
        <taxon>Nematoda</taxon>
        <taxon>Chromadorea</taxon>
        <taxon>Rhabditida</taxon>
        <taxon>Rhabditina</taxon>
        <taxon>Rhabditomorpha</taxon>
        <taxon>Strongyloidea</taxon>
        <taxon>Ancylostomatidae</taxon>
        <taxon>Ancylostomatinae</taxon>
        <taxon>Ancylostoma</taxon>
    </lineage>
</organism>
<dbReference type="AlphaFoldDB" id="A0A0C2C0E7"/>
<dbReference type="InterPro" id="IPR036084">
    <property type="entry name" value="Ser_inhib-like_sf"/>
</dbReference>
<dbReference type="InterPro" id="IPR002919">
    <property type="entry name" value="TIL_dom"/>
</dbReference>
<keyword evidence="4" id="KW-1015">Disulfide bond</keyword>
<keyword evidence="3" id="KW-0722">Serine protease inhibitor</keyword>
<name>A0A0C2C0E7_9BILA</name>
<evidence type="ECO:0000313" key="7">
    <source>
        <dbReference type="Proteomes" id="UP000054047"/>
    </source>
</evidence>
<proteinExistence type="inferred from homology"/>
<keyword evidence="2" id="KW-0646">Protease inhibitor</keyword>
<evidence type="ECO:0000313" key="6">
    <source>
        <dbReference type="EMBL" id="KIH43092.1"/>
    </source>
</evidence>
<gene>
    <name evidence="6" type="ORF">ANCDUO_26910</name>
</gene>
<evidence type="ECO:0000256" key="2">
    <source>
        <dbReference type="ARBA" id="ARBA00022690"/>
    </source>
</evidence>
<dbReference type="Pfam" id="PF01826">
    <property type="entry name" value="TIL"/>
    <property type="match status" value="1"/>
</dbReference>
<dbReference type="OrthoDB" id="5912264at2759"/>
<dbReference type="FunFam" id="2.10.25.10:FF:000055">
    <property type="entry name" value="alpha-tectorin isoform X1"/>
    <property type="match status" value="1"/>
</dbReference>
<keyword evidence="7" id="KW-1185">Reference proteome</keyword>
<evidence type="ECO:0000256" key="1">
    <source>
        <dbReference type="ARBA" id="ARBA00007611"/>
    </source>
</evidence>
<dbReference type="PANTHER" id="PTHR23259:SF70">
    <property type="entry name" value="ACCESSORY GLAND PROTEIN ACP62F-RELATED"/>
    <property type="match status" value="1"/>
</dbReference>
<sequence length="77" mass="8298">MALWDILRTGSFSKLPSETSQQQCKANEVFTDCGSACEPSCKNPKPEICTEQCVVGCQCKPGFFRNDQGACVAKCSG</sequence>
<evidence type="ECO:0000256" key="3">
    <source>
        <dbReference type="ARBA" id="ARBA00022900"/>
    </source>
</evidence>
<dbReference type="CDD" id="cd19941">
    <property type="entry name" value="TIL"/>
    <property type="match status" value="1"/>
</dbReference>
<accession>A0A0C2C0E7</accession>